<reference evidence="1 2" key="1">
    <citation type="journal article" date="2020" name="Genomics">
        <title>Complete, high-quality genomes from long-read metagenomic sequencing of two wolf lichen thalli reveals enigmatic genome architecture.</title>
        <authorList>
            <person name="McKenzie S.K."/>
            <person name="Walston R.F."/>
            <person name="Allen J.L."/>
        </authorList>
    </citation>
    <scope>NUCLEOTIDE SEQUENCE [LARGE SCALE GENOMIC DNA]</scope>
    <source>
        <strain evidence="1">WasteWater2</strain>
    </source>
</reference>
<dbReference type="AlphaFoldDB" id="A0A8H6L546"/>
<organism evidence="1 2">
    <name type="scientific">Letharia columbiana</name>
    <dbReference type="NCBI Taxonomy" id="112416"/>
    <lineage>
        <taxon>Eukaryota</taxon>
        <taxon>Fungi</taxon>
        <taxon>Dikarya</taxon>
        <taxon>Ascomycota</taxon>
        <taxon>Pezizomycotina</taxon>
        <taxon>Lecanoromycetes</taxon>
        <taxon>OSLEUM clade</taxon>
        <taxon>Lecanoromycetidae</taxon>
        <taxon>Lecanorales</taxon>
        <taxon>Lecanorineae</taxon>
        <taxon>Parmeliaceae</taxon>
        <taxon>Letharia</taxon>
    </lineage>
</organism>
<protein>
    <submittedName>
        <fullName evidence="1">Uncharacterized protein</fullName>
    </submittedName>
</protein>
<dbReference type="Proteomes" id="UP000578531">
    <property type="component" value="Unassembled WGS sequence"/>
</dbReference>
<dbReference type="OrthoDB" id="16820at2759"/>
<gene>
    <name evidence="1" type="ORF">HO173_006063</name>
</gene>
<comment type="caution">
    <text evidence="1">The sequence shown here is derived from an EMBL/GenBank/DDBJ whole genome shotgun (WGS) entry which is preliminary data.</text>
</comment>
<name>A0A8H6L546_9LECA</name>
<accession>A0A8H6L546</accession>
<dbReference type="RefSeq" id="XP_037165234.1">
    <property type="nucleotide sequence ID" value="XM_037307974.1"/>
</dbReference>
<dbReference type="GeneID" id="59287724"/>
<keyword evidence="2" id="KW-1185">Reference proteome</keyword>
<proteinExistence type="predicted"/>
<dbReference type="EMBL" id="JACCJC010000022">
    <property type="protein sequence ID" value="KAF6235867.1"/>
    <property type="molecule type" value="Genomic_DNA"/>
</dbReference>
<evidence type="ECO:0000313" key="2">
    <source>
        <dbReference type="Proteomes" id="UP000578531"/>
    </source>
</evidence>
<sequence>MSIFRHWPELCKEIEEEQYDCWMSDYRHSGQHIYGPNPPSFNDPENTVGRNGPHVAFMQSRCKPRF</sequence>
<evidence type="ECO:0000313" key="1">
    <source>
        <dbReference type="EMBL" id="KAF6235867.1"/>
    </source>
</evidence>